<evidence type="ECO:0008006" key="2">
    <source>
        <dbReference type="Google" id="ProtNLM"/>
    </source>
</evidence>
<dbReference type="InterPro" id="IPR037171">
    <property type="entry name" value="NagB/RpiA_transferase-like"/>
</dbReference>
<accession>A0A381X3S5</accession>
<sequence length="240" mass="26575">MNNHSLSELCISAASEAWRDEGEVLATGIGLIPRLAASLAKMTCNPDLMITDGEAYLVSEPVPVGPRDGYKPKIEGSMRYSRVFLNLWKGHRHAMTGPVQIDKYGQTNISFIGDDAMKPKAQLLGSRGFPGNTVNHKNSMFVAKHNLRSFVSGEVHMVSGLGYNPSRRVYSMNDDYIHLEIIVTDLAVLDFRGPKNQMRIRTIHPGIKLKEVLDNTGFSLAHDVDIQETSLPTKDQLSII</sequence>
<evidence type="ECO:0000313" key="1">
    <source>
        <dbReference type="EMBL" id="SVA59436.1"/>
    </source>
</evidence>
<name>A0A381X3S5_9ZZZZ</name>
<protein>
    <recommendedName>
        <fullName evidence="2">Ketoacid CoA transferase</fullName>
    </recommendedName>
</protein>
<dbReference type="EMBL" id="UINC01013820">
    <property type="protein sequence ID" value="SVA59436.1"/>
    <property type="molecule type" value="Genomic_DNA"/>
</dbReference>
<dbReference type="AlphaFoldDB" id="A0A381X3S5"/>
<feature type="non-terminal residue" evidence="1">
    <location>
        <position position="240"/>
    </location>
</feature>
<organism evidence="1">
    <name type="scientific">marine metagenome</name>
    <dbReference type="NCBI Taxonomy" id="408172"/>
    <lineage>
        <taxon>unclassified sequences</taxon>
        <taxon>metagenomes</taxon>
        <taxon>ecological metagenomes</taxon>
    </lineage>
</organism>
<dbReference type="PANTHER" id="PTHR43293">
    <property type="entry name" value="ACETATE COA-TRANSFERASE YDIF"/>
    <property type="match status" value="1"/>
</dbReference>
<gene>
    <name evidence="1" type="ORF">METZ01_LOCUS112290</name>
</gene>
<proteinExistence type="predicted"/>
<reference evidence="1" key="1">
    <citation type="submission" date="2018-05" db="EMBL/GenBank/DDBJ databases">
        <authorList>
            <person name="Lanie J.A."/>
            <person name="Ng W.-L."/>
            <person name="Kazmierczak K.M."/>
            <person name="Andrzejewski T.M."/>
            <person name="Davidsen T.M."/>
            <person name="Wayne K.J."/>
            <person name="Tettelin H."/>
            <person name="Glass J.I."/>
            <person name="Rusch D."/>
            <person name="Podicherti R."/>
            <person name="Tsui H.-C.T."/>
            <person name="Winkler M.E."/>
        </authorList>
    </citation>
    <scope>NUCLEOTIDE SEQUENCE</scope>
</reference>
<dbReference type="SUPFAM" id="SSF100950">
    <property type="entry name" value="NagB/RpiA/CoA transferase-like"/>
    <property type="match status" value="1"/>
</dbReference>
<dbReference type="PANTHER" id="PTHR43293:SF3">
    <property type="entry name" value="CHOLESTEROL RING-CLEAVING HYDROLASE IPDB SUBUNIT"/>
    <property type="match status" value="1"/>
</dbReference>
<dbReference type="Gene3D" id="3.40.1080.10">
    <property type="entry name" value="Glutaconate Coenzyme A-transferase"/>
    <property type="match status" value="1"/>
</dbReference>